<organism evidence="2">
    <name type="scientific">marine sediment metagenome</name>
    <dbReference type="NCBI Taxonomy" id="412755"/>
    <lineage>
        <taxon>unclassified sequences</taxon>
        <taxon>metagenomes</taxon>
        <taxon>ecological metagenomes</taxon>
    </lineage>
</organism>
<dbReference type="PIRSF" id="PIRSF000714">
    <property type="entry name" value="HIT"/>
    <property type="match status" value="1"/>
</dbReference>
<dbReference type="SUPFAM" id="SSF54197">
    <property type="entry name" value="HIT-like"/>
    <property type="match status" value="1"/>
</dbReference>
<reference evidence="2" key="1">
    <citation type="journal article" date="2015" name="Nature">
        <title>Complex archaea that bridge the gap between prokaryotes and eukaryotes.</title>
        <authorList>
            <person name="Spang A."/>
            <person name="Saw J.H."/>
            <person name="Jorgensen S.L."/>
            <person name="Zaremba-Niedzwiedzka K."/>
            <person name="Martijn J."/>
            <person name="Lind A.E."/>
            <person name="van Eijk R."/>
            <person name="Schleper C."/>
            <person name="Guy L."/>
            <person name="Ettema T.J."/>
        </authorList>
    </citation>
    <scope>NUCLEOTIDE SEQUENCE</scope>
</reference>
<evidence type="ECO:0000259" key="1">
    <source>
        <dbReference type="PROSITE" id="PS51084"/>
    </source>
</evidence>
<dbReference type="Gene3D" id="3.30.428.10">
    <property type="entry name" value="HIT-like"/>
    <property type="match status" value="1"/>
</dbReference>
<dbReference type="GO" id="GO:0003824">
    <property type="term" value="F:catalytic activity"/>
    <property type="evidence" value="ECO:0007669"/>
    <property type="project" value="InterPro"/>
</dbReference>
<dbReference type="AlphaFoldDB" id="A0A0F9NIM4"/>
<dbReference type="InterPro" id="IPR011146">
    <property type="entry name" value="HIT-like"/>
</dbReference>
<dbReference type="InterPro" id="IPR026026">
    <property type="entry name" value="HIT_Hint"/>
</dbReference>
<sequence length="141" mass="15810">MTIFTLDPRLQQDTLYIAEFSLCKVLLMNDARFPWVILVPKITGLTEIFELDEAGQQQLMIESNFVAGQLKKVIQADKMNVAALGNVVSQLHIHHVARFISDESWPAPVWGKGQAIAYTPAESDAVIMLLRSEFSRLICHG</sequence>
<evidence type="ECO:0000313" key="2">
    <source>
        <dbReference type="EMBL" id="KKN19350.1"/>
    </source>
</evidence>
<name>A0A0F9NIM4_9ZZZZ</name>
<dbReference type="EMBL" id="LAZR01003344">
    <property type="protein sequence ID" value="KKN19350.1"/>
    <property type="molecule type" value="Genomic_DNA"/>
</dbReference>
<protein>
    <recommendedName>
        <fullName evidence="1">HIT domain-containing protein</fullName>
    </recommendedName>
</protein>
<feature type="domain" description="HIT" evidence="1">
    <location>
        <begin position="3"/>
        <end position="105"/>
    </location>
</feature>
<gene>
    <name evidence="2" type="ORF">LCGC14_0946550</name>
</gene>
<accession>A0A0F9NIM4</accession>
<dbReference type="Pfam" id="PF01230">
    <property type="entry name" value="HIT"/>
    <property type="match status" value="1"/>
</dbReference>
<proteinExistence type="predicted"/>
<comment type="caution">
    <text evidence="2">The sequence shown here is derived from an EMBL/GenBank/DDBJ whole genome shotgun (WGS) entry which is preliminary data.</text>
</comment>
<dbReference type="InterPro" id="IPR036265">
    <property type="entry name" value="HIT-like_sf"/>
</dbReference>
<dbReference type="PROSITE" id="PS51084">
    <property type="entry name" value="HIT_2"/>
    <property type="match status" value="1"/>
</dbReference>